<dbReference type="SMART" id="SM00320">
    <property type="entry name" value="WD40"/>
    <property type="match status" value="5"/>
</dbReference>
<dbReference type="SUPFAM" id="SSF50978">
    <property type="entry name" value="WD40 repeat-like"/>
    <property type="match status" value="1"/>
</dbReference>
<dbReference type="PROSITE" id="PS50294">
    <property type="entry name" value="WD_REPEATS_REGION"/>
    <property type="match status" value="1"/>
</dbReference>
<organism evidence="4 5">
    <name type="scientific">Blepharisma stoltei</name>
    <dbReference type="NCBI Taxonomy" id="1481888"/>
    <lineage>
        <taxon>Eukaryota</taxon>
        <taxon>Sar</taxon>
        <taxon>Alveolata</taxon>
        <taxon>Ciliophora</taxon>
        <taxon>Postciliodesmatophora</taxon>
        <taxon>Heterotrichea</taxon>
        <taxon>Heterotrichida</taxon>
        <taxon>Blepharismidae</taxon>
        <taxon>Blepharisma</taxon>
    </lineage>
</organism>
<dbReference type="GO" id="GO:0005680">
    <property type="term" value="C:anaphase-promoting complex"/>
    <property type="evidence" value="ECO:0007669"/>
    <property type="project" value="TreeGrafter"/>
</dbReference>
<keyword evidence="2" id="KW-0677">Repeat</keyword>
<dbReference type="GO" id="GO:0031145">
    <property type="term" value="P:anaphase-promoting complex-dependent catabolic process"/>
    <property type="evidence" value="ECO:0007669"/>
    <property type="project" value="TreeGrafter"/>
</dbReference>
<name>A0AAU9IK21_9CILI</name>
<dbReference type="Pfam" id="PF00400">
    <property type="entry name" value="WD40"/>
    <property type="match status" value="1"/>
</dbReference>
<evidence type="ECO:0000313" key="4">
    <source>
        <dbReference type="EMBL" id="CAG9313538.1"/>
    </source>
</evidence>
<dbReference type="Proteomes" id="UP001162131">
    <property type="component" value="Unassembled WGS sequence"/>
</dbReference>
<evidence type="ECO:0000256" key="2">
    <source>
        <dbReference type="ARBA" id="ARBA00022737"/>
    </source>
</evidence>
<dbReference type="PROSITE" id="PS50082">
    <property type="entry name" value="WD_REPEATS_2"/>
    <property type="match status" value="1"/>
</dbReference>
<reference evidence="4" key="1">
    <citation type="submission" date="2021-09" db="EMBL/GenBank/DDBJ databases">
        <authorList>
            <consortium name="AG Swart"/>
            <person name="Singh M."/>
            <person name="Singh A."/>
            <person name="Seah K."/>
            <person name="Emmerich C."/>
        </authorList>
    </citation>
    <scope>NUCLEOTIDE SEQUENCE</scope>
    <source>
        <strain evidence="4">ATCC30299</strain>
    </source>
</reference>
<dbReference type="InterPro" id="IPR019775">
    <property type="entry name" value="WD40_repeat_CS"/>
</dbReference>
<evidence type="ECO:0008006" key="6">
    <source>
        <dbReference type="Google" id="ProtNLM"/>
    </source>
</evidence>
<proteinExistence type="predicted"/>
<accession>A0AAU9IK21</accession>
<dbReference type="InterPro" id="IPR015943">
    <property type="entry name" value="WD40/YVTN_repeat-like_dom_sf"/>
</dbReference>
<comment type="caution">
    <text evidence="4">The sequence shown here is derived from an EMBL/GenBank/DDBJ whole genome shotgun (WGS) entry which is preliminary data.</text>
</comment>
<dbReference type="GO" id="GO:1990757">
    <property type="term" value="F:ubiquitin ligase activator activity"/>
    <property type="evidence" value="ECO:0007669"/>
    <property type="project" value="TreeGrafter"/>
</dbReference>
<feature type="repeat" description="WD" evidence="3">
    <location>
        <begin position="325"/>
        <end position="360"/>
    </location>
</feature>
<dbReference type="InterPro" id="IPR036322">
    <property type="entry name" value="WD40_repeat_dom_sf"/>
</dbReference>
<evidence type="ECO:0000256" key="3">
    <source>
        <dbReference type="PROSITE-ProRule" id="PRU00221"/>
    </source>
</evidence>
<evidence type="ECO:0000313" key="5">
    <source>
        <dbReference type="Proteomes" id="UP001162131"/>
    </source>
</evidence>
<dbReference type="GO" id="GO:0010997">
    <property type="term" value="F:anaphase-promoting complex binding"/>
    <property type="evidence" value="ECO:0007669"/>
    <property type="project" value="InterPro"/>
</dbReference>
<protein>
    <recommendedName>
        <fullName evidence="6">Anaphase-promoting complex subunit 4 WD40 domain-containing protein</fullName>
    </recommendedName>
</protein>
<dbReference type="Gene3D" id="2.130.10.10">
    <property type="entry name" value="YVTN repeat-like/Quinoprotein amine dehydrogenase"/>
    <property type="match status" value="1"/>
</dbReference>
<evidence type="ECO:0000256" key="1">
    <source>
        <dbReference type="ARBA" id="ARBA00022574"/>
    </source>
</evidence>
<dbReference type="GO" id="GO:1905786">
    <property type="term" value="P:positive regulation of anaphase-promoting complex-dependent catabolic process"/>
    <property type="evidence" value="ECO:0007669"/>
    <property type="project" value="TreeGrafter"/>
</dbReference>
<sequence>MKTKGLPLSKRRGVFQRTQDNMSSRYIETRKPSKYLTNIQKDIIKYFEVAPETTDFMFDCDFLAYNHRYDTSCDSILDAPDITHDFSSNILSYDSKNYLAMGLCNQIYILDSETGNITTLLENPENCINSLSWQKNANSLIFSNTPGKIRIYDIERLKNTMTINLPLAKCCSITAENNLITCGLENGSLIHTDIRSPKCRFLKKGAHSAAISGQDWSISSNLATIGLDHKVNIWEIRAQDPIASYNIGSPGKSISWNPIRKDILACGGNNLSIINYSEESIENTKDLLEEKIGGICWNSEGNSIVCAQGKLLKVYDTKLRKCCSFEAHADEIYFLSKNSNQDIATAGLDETLRFWNILKQ</sequence>
<dbReference type="EMBL" id="CAJZBQ010000011">
    <property type="protein sequence ID" value="CAG9313538.1"/>
    <property type="molecule type" value="Genomic_DNA"/>
</dbReference>
<dbReference type="InterPro" id="IPR001680">
    <property type="entry name" value="WD40_rpt"/>
</dbReference>
<keyword evidence="1 3" id="KW-0853">WD repeat</keyword>
<keyword evidence="5" id="KW-1185">Reference proteome</keyword>
<dbReference type="PANTHER" id="PTHR19918">
    <property type="entry name" value="CELL DIVISION CYCLE 20 CDC20 FIZZY -RELATED"/>
    <property type="match status" value="1"/>
</dbReference>
<dbReference type="InterPro" id="IPR033010">
    <property type="entry name" value="Cdc20/Fizzy"/>
</dbReference>
<gene>
    <name evidence="4" type="ORF">BSTOLATCC_MIC9353</name>
</gene>
<dbReference type="AlphaFoldDB" id="A0AAU9IK21"/>
<dbReference type="PROSITE" id="PS00678">
    <property type="entry name" value="WD_REPEATS_1"/>
    <property type="match status" value="1"/>
</dbReference>